<feature type="signal peptide" evidence="1">
    <location>
        <begin position="1"/>
        <end position="19"/>
    </location>
</feature>
<dbReference type="PANTHER" id="PTHR34311:SF6">
    <property type="entry name" value="NEMATODE SPECIFIC PEPTIDE FAMILY"/>
    <property type="match status" value="1"/>
</dbReference>
<reference evidence="3" key="1">
    <citation type="submission" date="2015-08" db="UniProtKB">
        <authorList>
            <consortium name="WormBaseParasite"/>
        </authorList>
    </citation>
    <scope>IDENTIFICATION</scope>
</reference>
<feature type="chain" id="PRO_5005328574" evidence="1">
    <location>
        <begin position="20"/>
        <end position="227"/>
    </location>
</feature>
<evidence type="ECO:0000313" key="2">
    <source>
        <dbReference type="Proteomes" id="UP000035681"/>
    </source>
</evidence>
<organism evidence="3">
    <name type="scientific">Strongyloides stercoralis</name>
    <name type="common">Threadworm</name>
    <dbReference type="NCBI Taxonomy" id="6248"/>
    <lineage>
        <taxon>Eukaryota</taxon>
        <taxon>Metazoa</taxon>
        <taxon>Ecdysozoa</taxon>
        <taxon>Nematoda</taxon>
        <taxon>Chromadorea</taxon>
        <taxon>Rhabditida</taxon>
        <taxon>Tylenchina</taxon>
        <taxon>Panagrolaimomorpha</taxon>
        <taxon>Strongyloidoidea</taxon>
        <taxon>Strongyloididae</taxon>
        <taxon>Strongyloides</taxon>
    </lineage>
</organism>
<protein>
    <submittedName>
        <fullName evidence="4">DUF19 domain-containing protein</fullName>
    </submittedName>
</protein>
<sequence>MILFFFVIAVFGFVNQTLGQITNARCLSLLKNGQQAFNKRLGIDSSLDWSKPEILRNTVESMYVLKGFYGVREACLALKDFKSAFPWDQSTYAHCFDAARLIVDDNGQSTNISVFQAKNYIGFISATEYACGAGYNLFANQAACISTAFGKENSTIQECRKNFSYEITQDPNNLCDYTYNLDLCYLFAFSDCGLEGQFFGCEYSRTSISATYQQCQNNMCFVNRPHI</sequence>
<evidence type="ECO:0000313" key="4">
    <source>
        <dbReference type="WBParaSite" id="TCONS_00016510.p1"/>
    </source>
</evidence>
<dbReference type="WBParaSite" id="TCONS_00016510.p1">
    <property type="protein sequence ID" value="TCONS_00016510.p1"/>
    <property type="gene ID" value="XLOC_011107"/>
</dbReference>
<dbReference type="WBParaSite" id="SSTP_0001244700.1">
    <property type="protein sequence ID" value="SSTP_0001244700.1"/>
    <property type="gene ID" value="SSTP_0001244700"/>
</dbReference>
<keyword evidence="2" id="KW-1185">Reference proteome</keyword>
<dbReference type="AlphaFoldDB" id="A0A0K0ESL7"/>
<dbReference type="STRING" id="6248.A0A0K0ESL7"/>
<evidence type="ECO:0000313" key="3">
    <source>
        <dbReference type="WBParaSite" id="SSTP_0001244700.1"/>
    </source>
</evidence>
<name>A0A0K0ESL7_STRER</name>
<proteinExistence type="predicted"/>
<dbReference type="PANTHER" id="PTHR34311">
    <property type="entry name" value="PROTEIN CBG21698-RELATED"/>
    <property type="match status" value="1"/>
</dbReference>
<accession>A0A0K0ESL7</accession>
<keyword evidence="1" id="KW-0732">Signal</keyword>
<evidence type="ECO:0000256" key="1">
    <source>
        <dbReference type="SAM" id="SignalP"/>
    </source>
</evidence>
<dbReference type="Proteomes" id="UP000035681">
    <property type="component" value="Unplaced"/>
</dbReference>